<proteinExistence type="inferred from homology"/>
<dbReference type="InterPro" id="IPR013249">
    <property type="entry name" value="RNA_pol_sigma70_r4_t2"/>
</dbReference>
<sequence>MNDPGMNDPRSNDAAATFEDHRRLLVGAAYRLLGSHSDAEDVVQEVWIRWSTVDASTIDEPRAYLLTITTRLALNRLRQLRTRRESYVGPWLPEPVSSDPRDDGAAAAELADDVSMAMLIVLESLSPLERAAFVLADVFGMPSGEVAGALDRSPAAVRQLVHRARSHIEARQPRTVVDTARHREVTERFLAAATNGDLAGLVAVLSPDVTLVTDGGGVRRAALRPIHSADKVIRWLFGVMGRRDAEPVTARLQVVNGETAVVLDTAEGIDSVWFVTVEDDRVSEVHAIRNPDKLGAIT</sequence>
<keyword evidence="4" id="KW-0731">Sigma factor</keyword>
<evidence type="ECO:0000256" key="1">
    <source>
        <dbReference type="ARBA" id="ARBA00010641"/>
    </source>
</evidence>
<evidence type="ECO:0000313" key="8">
    <source>
        <dbReference type="EMBL" id="EWT00538.1"/>
    </source>
</evidence>
<name>W9G6V6_9MICO</name>
<dbReference type="PANTHER" id="PTHR30173">
    <property type="entry name" value="SIGMA 19 FACTOR"/>
    <property type="match status" value="1"/>
</dbReference>
<dbReference type="Gene3D" id="1.10.10.10">
    <property type="entry name" value="Winged helix-like DNA-binding domain superfamily/Winged helix DNA-binding domain"/>
    <property type="match status" value="1"/>
</dbReference>
<dbReference type="eggNOG" id="COG1595">
    <property type="taxonomic scope" value="Bacteria"/>
</dbReference>
<evidence type="ECO:0000256" key="3">
    <source>
        <dbReference type="ARBA" id="ARBA00023015"/>
    </source>
</evidence>
<dbReference type="InterPro" id="IPR013325">
    <property type="entry name" value="RNA_pol_sigma_r2"/>
</dbReference>
<dbReference type="AlphaFoldDB" id="W9G6V6"/>
<dbReference type="Pfam" id="PF08281">
    <property type="entry name" value="Sigma70_r4_2"/>
    <property type="match status" value="1"/>
</dbReference>
<evidence type="ECO:0000256" key="5">
    <source>
        <dbReference type="ARBA" id="ARBA00023163"/>
    </source>
</evidence>
<dbReference type="Gene3D" id="1.10.1740.10">
    <property type="match status" value="1"/>
</dbReference>
<feature type="domain" description="RNA polymerase sigma factor 70 region 4 type 2" evidence="7">
    <location>
        <begin position="121"/>
        <end position="168"/>
    </location>
</feature>
<evidence type="ECO:0000313" key="9">
    <source>
        <dbReference type="Proteomes" id="UP000019489"/>
    </source>
</evidence>
<dbReference type="NCBIfam" id="TIGR02957">
    <property type="entry name" value="SigX4"/>
    <property type="match status" value="1"/>
</dbReference>
<dbReference type="InterPro" id="IPR007627">
    <property type="entry name" value="RNA_pol_sigma70_r2"/>
</dbReference>
<dbReference type="GO" id="GO:0016987">
    <property type="term" value="F:sigma factor activity"/>
    <property type="evidence" value="ECO:0007669"/>
    <property type="project" value="UniProtKB-KW"/>
</dbReference>
<dbReference type="InterPro" id="IPR014303">
    <property type="entry name" value="RNA_pol_sigma-70_ECF"/>
</dbReference>
<comment type="caution">
    <text evidence="8">The sequence shown here is derived from an EMBL/GenBank/DDBJ whole genome shotgun (WGS) entry which is preliminary data.</text>
</comment>
<dbReference type="NCBIfam" id="NF007214">
    <property type="entry name" value="PRK09636.1"/>
    <property type="match status" value="1"/>
</dbReference>
<evidence type="ECO:0000259" key="7">
    <source>
        <dbReference type="Pfam" id="PF08281"/>
    </source>
</evidence>
<dbReference type="SUPFAM" id="SSF54427">
    <property type="entry name" value="NTF2-like"/>
    <property type="match status" value="1"/>
</dbReference>
<dbReference type="InterPro" id="IPR014284">
    <property type="entry name" value="RNA_pol_sigma-70_dom"/>
</dbReference>
<dbReference type="GO" id="GO:0006352">
    <property type="term" value="P:DNA-templated transcription initiation"/>
    <property type="evidence" value="ECO:0007669"/>
    <property type="project" value="InterPro"/>
</dbReference>
<evidence type="ECO:0000259" key="6">
    <source>
        <dbReference type="Pfam" id="PF04542"/>
    </source>
</evidence>
<keyword evidence="9" id="KW-1185">Reference proteome</keyword>
<evidence type="ECO:0000256" key="4">
    <source>
        <dbReference type="ARBA" id="ARBA00023082"/>
    </source>
</evidence>
<comment type="similarity">
    <text evidence="1">Belongs to the sigma-70 factor family. ECF subfamily.</text>
</comment>
<dbReference type="InterPro" id="IPR052704">
    <property type="entry name" value="ECF_Sigma-70_Domain"/>
</dbReference>
<accession>W9G6V6</accession>
<feature type="domain" description="RNA polymerase sigma-70 region 2" evidence="6">
    <location>
        <begin position="18"/>
        <end position="81"/>
    </location>
</feature>
<comment type="subunit">
    <text evidence="2">Interacts transiently with the RNA polymerase catalytic core formed by RpoA, RpoB, RpoC and RpoZ (2 alpha, 1 beta, 1 beta' and 1 omega subunit) to form the RNA polymerase holoenzyme that can initiate transcription.</text>
</comment>
<evidence type="ECO:0000256" key="2">
    <source>
        <dbReference type="ARBA" id="ARBA00011344"/>
    </source>
</evidence>
<gene>
    <name evidence="8" type="ORF">N865_14800</name>
</gene>
<protein>
    <submittedName>
        <fullName evidence="8">ECF subfamily RNA polymerase sigma-24 subunit</fullName>
    </submittedName>
</protein>
<dbReference type="InterPro" id="IPR032710">
    <property type="entry name" value="NTF2-like_dom_sf"/>
</dbReference>
<organism evidence="8 9">
    <name type="scientific">Intrasporangium oryzae NRRL B-24470</name>
    <dbReference type="NCBI Taxonomy" id="1386089"/>
    <lineage>
        <taxon>Bacteria</taxon>
        <taxon>Bacillati</taxon>
        <taxon>Actinomycetota</taxon>
        <taxon>Actinomycetes</taxon>
        <taxon>Micrococcales</taxon>
        <taxon>Intrasporangiaceae</taxon>
        <taxon>Intrasporangium</taxon>
    </lineage>
</organism>
<dbReference type="STRING" id="1386089.N865_14800"/>
<dbReference type="Pfam" id="PF04542">
    <property type="entry name" value="Sigma70_r2"/>
    <property type="match status" value="1"/>
</dbReference>
<dbReference type="NCBIfam" id="TIGR02937">
    <property type="entry name" value="sigma70-ECF"/>
    <property type="match status" value="1"/>
</dbReference>
<dbReference type="GO" id="GO:0003677">
    <property type="term" value="F:DNA binding"/>
    <property type="evidence" value="ECO:0007669"/>
    <property type="project" value="InterPro"/>
</dbReference>
<dbReference type="SUPFAM" id="SSF88659">
    <property type="entry name" value="Sigma3 and sigma4 domains of RNA polymerase sigma factors"/>
    <property type="match status" value="1"/>
</dbReference>
<dbReference type="InterPro" id="IPR013324">
    <property type="entry name" value="RNA_pol_sigma_r3/r4-like"/>
</dbReference>
<keyword evidence="3" id="KW-0805">Transcription regulation</keyword>
<dbReference type="EMBL" id="AWSA01000040">
    <property type="protein sequence ID" value="EWT00538.1"/>
    <property type="molecule type" value="Genomic_DNA"/>
</dbReference>
<dbReference type="InterPro" id="IPR036388">
    <property type="entry name" value="WH-like_DNA-bd_sf"/>
</dbReference>
<reference evidence="8 9" key="1">
    <citation type="submission" date="2013-08" db="EMBL/GenBank/DDBJ databases">
        <title>Intrasporangium oryzae NRRL B-24470.</title>
        <authorList>
            <person name="Liu H."/>
            <person name="Wang G."/>
        </authorList>
    </citation>
    <scope>NUCLEOTIDE SEQUENCE [LARGE SCALE GENOMIC DNA]</scope>
    <source>
        <strain evidence="8 9">NRRL B-24470</strain>
    </source>
</reference>
<keyword evidence="5" id="KW-0804">Transcription</keyword>
<dbReference type="Proteomes" id="UP000019489">
    <property type="component" value="Unassembled WGS sequence"/>
</dbReference>
<dbReference type="Gene3D" id="3.10.450.50">
    <property type="match status" value="1"/>
</dbReference>
<dbReference type="PANTHER" id="PTHR30173:SF36">
    <property type="entry name" value="ECF RNA POLYMERASE SIGMA FACTOR SIGJ"/>
    <property type="match status" value="1"/>
</dbReference>
<dbReference type="SUPFAM" id="SSF88946">
    <property type="entry name" value="Sigma2 domain of RNA polymerase sigma factors"/>
    <property type="match status" value="1"/>
</dbReference>